<evidence type="ECO:0000256" key="4">
    <source>
        <dbReference type="ARBA" id="ARBA00022676"/>
    </source>
</evidence>
<dbReference type="GO" id="GO:0004134">
    <property type="term" value="F:4-alpha-glucanotransferase activity"/>
    <property type="evidence" value="ECO:0007669"/>
    <property type="project" value="UniProtKB-EC"/>
</dbReference>
<dbReference type="GO" id="GO:0005975">
    <property type="term" value="P:carbohydrate metabolic process"/>
    <property type="evidence" value="ECO:0007669"/>
    <property type="project" value="InterPro"/>
</dbReference>
<dbReference type="InterPro" id="IPR017853">
    <property type="entry name" value="GH"/>
</dbReference>
<evidence type="ECO:0000313" key="12">
    <source>
        <dbReference type="Proteomes" id="UP000054598"/>
    </source>
</evidence>
<dbReference type="SUPFAM" id="SSF51445">
    <property type="entry name" value="(Trans)glycosidases"/>
    <property type="match status" value="1"/>
</dbReference>
<evidence type="ECO:0000256" key="8">
    <source>
        <dbReference type="ARBA" id="ARBA00031501"/>
    </source>
</evidence>
<evidence type="ECO:0000256" key="2">
    <source>
        <dbReference type="ARBA" id="ARBA00005684"/>
    </source>
</evidence>
<evidence type="ECO:0000313" key="11">
    <source>
        <dbReference type="Proteomes" id="UP000054323"/>
    </source>
</evidence>
<evidence type="ECO:0000256" key="6">
    <source>
        <dbReference type="ARBA" id="ARBA00023277"/>
    </source>
</evidence>
<protein>
    <recommendedName>
        <fullName evidence="3">4-alpha-glucanotransferase</fullName>
        <ecNumber evidence="3">2.4.1.25</ecNumber>
    </recommendedName>
    <alternativeName>
        <fullName evidence="7">Amylomaltase</fullName>
    </alternativeName>
    <alternativeName>
        <fullName evidence="8">Disproportionating enzyme</fullName>
    </alternativeName>
</protein>
<evidence type="ECO:0000313" key="10">
    <source>
        <dbReference type="EMBL" id="KUK99792.1"/>
    </source>
</evidence>
<comment type="caution">
    <text evidence="10">The sequence shown here is derived from an EMBL/GenBank/DDBJ whole genome shotgun (WGS) entry which is preliminary data.</text>
</comment>
<reference evidence="10" key="1">
    <citation type="journal article" date="2015" name="MBio">
        <title>Genome-resolved metagenomic analysis reveals roles for candidate phyla and other microbial community members in biogeochemical transformations in oil reservoirs.</title>
        <authorList>
            <person name="Hu P."/>
            <person name="Tom L."/>
            <person name="Singh A."/>
            <person name="Thomas B.C."/>
            <person name="Baker B.J."/>
            <person name="Piceno Y.M."/>
            <person name="Andersen G.L."/>
            <person name="Banfield J.F."/>
        </authorList>
    </citation>
    <scope>NUCLEOTIDE SEQUENCE [LARGE SCALE GENOMIC DNA]</scope>
    <source>
        <strain evidence="9">62_101</strain>
        <strain evidence="10">63_41</strain>
    </source>
</reference>
<dbReference type="Pfam" id="PF02446">
    <property type="entry name" value="Glyco_hydro_77"/>
    <property type="match status" value="1"/>
</dbReference>
<dbReference type="Proteomes" id="UP000054323">
    <property type="component" value="Unassembled WGS sequence"/>
</dbReference>
<dbReference type="NCBIfam" id="NF011080">
    <property type="entry name" value="PRK14508.1-3"/>
    <property type="match status" value="1"/>
</dbReference>
<evidence type="ECO:0000256" key="1">
    <source>
        <dbReference type="ARBA" id="ARBA00000439"/>
    </source>
</evidence>
<evidence type="ECO:0000313" key="9">
    <source>
        <dbReference type="EMBL" id="KUK61182.1"/>
    </source>
</evidence>
<name>A0A117MEL4_9EURY</name>
<evidence type="ECO:0000256" key="3">
    <source>
        <dbReference type="ARBA" id="ARBA00012560"/>
    </source>
</evidence>
<comment type="similarity">
    <text evidence="2">Belongs to the disproportionating enzyme family.</text>
</comment>
<dbReference type="InterPro" id="IPR003385">
    <property type="entry name" value="Glyco_hydro_77"/>
</dbReference>
<organism evidence="10 12">
    <name type="scientific">Methanoculleus marisnigri</name>
    <dbReference type="NCBI Taxonomy" id="2198"/>
    <lineage>
        <taxon>Archaea</taxon>
        <taxon>Methanobacteriati</taxon>
        <taxon>Methanobacteriota</taxon>
        <taxon>Stenosarchaea group</taxon>
        <taxon>Methanomicrobia</taxon>
        <taxon>Methanomicrobiales</taxon>
        <taxon>Methanomicrobiaceae</taxon>
        <taxon>Methanoculleus</taxon>
    </lineage>
</organism>
<reference evidence="11 12" key="2">
    <citation type="journal article" date="2015" name="MBio">
        <title>Genome-Resolved Metagenomic Analysis Reveals Roles for Candidate Phyla and Other Microbial Community Members in Biogeochemical Transformations in Oil Reservoirs.</title>
        <authorList>
            <person name="Hu P."/>
            <person name="Tom L."/>
            <person name="Singh A."/>
            <person name="Thomas B.C."/>
            <person name="Baker B.J."/>
            <person name="Piceno Y.M."/>
            <person name="Andersen G.L."/>
            <person name="Banfield J.F."/>
        </authorList>
    </citation>
    <scope>NUCLEOTIDE SEQUENCE [LARGE SCALE GENOMIC DNA]</scope>
</reference>
<dbReference type="Gene3D" id="3.20.20.80">
    <property type="entry name" value="Glycosidases"/>
    <property type="match status" value="1"/>
</dbReference>
<proteinExistence type="inferred from homology"/>
<dbReference type="EMBL" id="LGHE01000227">
    <property type="protein sequence ID" value="KUK99792.1"/>
    <property type="molecule type" value="Genomic_DNA"/>
</dbReference>
<keyword evidence="5 10" id="KW-0808">Transferase</keyword>
<dbReference type="EMBL" id="LGGD01000157">
    <property type="protein sequence ID" value="KUK61182.1"/>
    <property type="molecule type" value="Genomic_DNA"/>
</dbReference>
<keyword evidence="4" id="KW-0328">Glycosyltransferase</keyword>
<dbReference type="PANTHER" id="PTHR32438">
    <property type="entry name" value="4-ALPHA-GLUCANOTRANSFERASE DPE1, CHLOROPLASTIC/AMYLOPLASTIC"/>
    <property type="match status" value="1"/>
</dbReference>
<keyword evidence="6" id="KW-0119">Carbohydrate metabolism</keyword>
<evidence type="ECO:0000256" key="5">
    <source>
        <dbReference type="ARBA" id="ARBA00022679"/>
    </source>
</evidence>
<sequence length="499" mass="57029">MIHARGSGILLHITSLPSAYGIGDFGPSAYRFVEALERARQHYWQVLPLNPTCTACGSSPYSSPSAFAMNTLLISPEMLVREGVLRKDDLEPAPDFPEERVAYEAAAWYRERLFALAYERFRHSGPEREFETFCDASEWWLDDHALFVALKDHFHGLAWNRWPEEIRARQPEALDDMRRSLADKVRKETYLQYLAARQWSALRRYCTDRGIQVIGDIPIYVAYDSVDVWANPGIFQLDEDLRPTVVAGVPPDMFSRTGQLWGNPVYDWPALRERGYDWWVSRIARSAELYDLFRIDHFRAFADYYEVPAGDTTAEHGTWVDGPGAGFFEALSRRFPCFAIIAEDLGANTPAVQELLDRFDFPGMKILLFAFGEGIARSPHIPHNYVHNLICYTGTHDNNTARGWFEEEASVEDKQRFFAYVGREVAADEVHRELTRLAMASVARVSVIPMQDLLGLGAAARMNYPSTAEGNWVWRMTPREFSGAPFDWLRRMTELSGRG</sequence>
<dbReference type="AlphaFoldDB" id="A0A117MEL4"/>
<accession>A0A117MEL4</accession>
<dbReference type="NCBIfam" id="TIGR00217">
    <property type="entry name" value="malQ"/>
    <property type="match status" value="1"/>
</dbReference>
<dbReference type="Proteomes" id="UP000054598">
    <property type="component" value="Unassembled WGS sequence"/>
</dbReference>
<evidence type="ECO:0000256" key="7">
    <source>
        <dbReference type="ARBA" id="ARBA00031423"/>
    </source>
</evidence>
<gene>
    <name evidence="9" type="ORF">XD82_1261</name>
    <name evidence="10" type="ORF">XE10_1691</name>
</gene>
<comment type="catalytic activity">
    <reaction evidence="1">
        <text>Transfers a segment of a (1-&gt;4)-alpha-D-glucan to a new position in an acceptor, which may be glucose or a (1-&gt;4)-alpha-D-glucan.</text>
        <dbReference type="EC" id="2.4.1.25"/>
    </reaction>
</comment>
<dbReference type="EC" id="2.4.1.25" evidence="3"/>
<dbReference type="PATRIC" id="fig|2198.3.peg.1676"/>
<dbReference type="PANTHER" id="PTHR32438:SF5">
    <property type="entry name" value="4-ALPHA-GLUCANOTRANSFERASE DPE1, CHLOROPLASTIC_AMYLOPLASTIC"/>
    <property type="match status" value="1"/>
</dbReference>